<gene>
    <name evidence="2" type="ORF">EK21DRAFT_95376</name>
</gene>
<evidence type="ECO:0000313" key="3">
    <source>
        <dbReference type="Proteomes" id="UP000799777"/>
    </source>
</evidence>
<feature type="compositionally biased region" description="Basic and acidic residues" evidence="1">
    <location>
        <begin position="110"/>
        <end position="125"/>
    </location>
</feature>
<dbReference type="AlphaFoldDB" id="A0A9P4GW91"/>
<feature type="compositionally biased region" description="Basic and acidic residues" evidence="1">
    <location>
        <begin position="12"/>
        <end position="21"/>
    </location>
</feature>
<comment type="caution">
    <text evidence="2">The sequence shown here is derived from an EMBL/GenBank/DDBJ whole genome shotgun (WGS) entry which is preliminary data.</text>
</comment>
<proteinExistence type="predicted"/>
<dbReference type="Proteomes" id="UP000799777">
    <property type="component" value="Unassembled WGS sequence"/>
</dbReference>
<evidence type="ECO:0000313" key="2">
    <source>
        <dbReference type="EMBL" id="KAF2022869.1"/>
    </source>
</evidence>
<name>A0A9P4GW91_9PLEO</name>
<sequence length="175" mass="19886">MHRRNTAAITKKTNDHDEAWSGHRRHKESVTVQERALISIVPMGSVRGGPSDERHESRPSDICAKWQLQGVASLGFRARATPRRTRLSTNRPQPTTTHDQAAKTTYADGQHTREKRTSQRDDTPKLHRPSISTPPHLLAHRRCIYSYPAPRRVAHCPTRPGVPLHMLFRTPSEAF</sequence>
<keyword evidence="3" id="KW-1185">Reference proteome</keyword>
<accession>A0A9P4GW91</accession>
<feature type="compositionally biased region" description="Polar residues" evidence="1">
    <location>
        <begin position="87"/>
        <end position="103"/>
    </location>
</feature>
<dbReference type="EMBL" id="ML978418">
    <property type="protein sequence ID" value="KAF2022869.1"/>
    <property type="molecule type" value="Genomic_DNA"/>
</dbReference>
<feature type="region of interest" description="Disordered" evidence="1">
    <location>
        <begin position="1"/>
        <end position="28"/>
    </location>
</feature>
<organism evidence="2 3">
    <name type="scientific">Setomelanomma holmii</name>
    <dbReference type="NCBI Taxonomy" id="210430"/>
    <lineage>
        <taxon>Eukaryota</taxon>
        <taxon>Fungi</taxon>
        <taxon>Dikarya</taxon>
        <taxon>Ascomycota</taxon>
        <taxon>Pezizomycotina</taxon>
        <taxon>Dothideomycetes</taxon>
        <taxon>Pleosporomycetidae</taxon>
        <taxon>Pleosporales</taxon>
        <taxon>Pleosporineae</taxon>
        <taxon>Phaeosphaeriaceae</taxon>
        <taxon>Setomelanomma</taxon>
    </lineage>
</organism>
<feature type="region of interest" description="Disordered" evidence="1">
    <location>
        <begin position="76"/>
        <end position="135"/>
    </location>
</feature>
<reference evidence="2" key="1">
    <citation type="journal article" date="2020" name="Stud. Mycol.">
        <title>101 Dothideomycetes genomes: a test case for predicting lifestyles and emergence of pathogens.</title>
        <authorList>
            <person name="Haridas S."/>
            <person name="Albert R."/>
            <person name="Binder M."/>
            <person name="Bloem J."/>
            <person name="Labutti K."/>
            <person name="Salamov A."/>
            <person name="Andreopoulos B."/>
            <person name="Baker S."/>
            <person name="Barry K."/>
            <person name="Bills G."/>
            <person name="Bluhm B."/>
            <person name="Cannon C."/>
            <person name="Castanera R."/>
            <person name="Culley D."/>
            <person name="Daum C."/>
            <person name="Ezra D."/>
            <person name="Gonzalez J."/>
            <person name="Henrissat B."/>
            <person name="Kuo A."/>
            <person name="Liang C."/>
            <person name="Lipzen A."/>
            <person name="Lutzoni F."/>
            <person name="Magnuson J."/>
            <person name="Mondo S."/>
            <person name="Nolan M."/>
            <person name="Ohm R."/>
            <person name="Pangilinan J."/>
            <person name="Park H.-J."/>
            <person name="Ramirez L."/>
            <person name="Alfaro M."/>
            <person name="Sun H."/>
            <person name="Tritt A."/>
            <person name="Yoshinaga Y."/>
            <person name="Zwiers L.-H."/>
            <person name="Turgeon B."/>
            <person name="Goodwin S."/>
            <person name="Spatafora J."/>
            <person name="Crous P."/>
            <person name="Grigoriev I."/>
        </authorList>
    </citation>
    <scope>NUCLEOTIDE SEQUENCE</scope>
    <source>
        <strain evidence="2">CBS 110217</strain>
    </source>
</reference>
<protein>
    <submittedName>
        <fullName evidence="2">Uncharacterized protein</fullName>
    </submittedName>
</protein>
<evidence type="ECO:0000256" key="1">
    <source>
        <dbReference type="SAM" id="MobiDB-lite"/>
    </source>
</evidence>